<evidence type="ECO:0000313" key="2">
    <source>
        <dbReference type="EMBL" id="TFW35353.1"/>
    </source>
</evidence>
<keyword evidence="3" id="KW-1185">Reference proteome</keyword>
<feature type="region of interest" description="Disordered" evidence="1">
    <location>
        <begin position="386"/>
        <end position="405"/>
    </location>
</feature>
<evidence type="ECO:0008006" key="4">
    <source>
        <dbReference type="Google" id="ProtNLM"/>
    </source>
</evidence>
<proteinExistence type="predicted"/>
<dbReference type="Proteomes" id="UP000297258">
    <property type="component" value="Unassembled WGS sequence"/>
</dbReference>
<accession>A0A4Y9T5E9</accession>
<reference evidence="2 3" key="1">
    <citation type="submission" date="2019-03" db="EMBL/GenBank/DDBJ databases">
        <title>Draft genome of Massilia hortus sp. nov., a novel bacterial species of the Oxalobacteraceae family.</title>
        <authorList>
            <person name="Peta V."/>
            <person name="Raths R."/>
            <person name="Bucking H."/>
        </authorList>
    </citation>
    <scope>NUCLEOTIDE SEQUENCE [LARGE SCALE GENOMIC DNA]</scope>
    <source>
        <strain evidence="2 3">ONC3</strain>
    </source>
</reference>
<dbReference type="AlphaFoldDB" id="A0A4Y9T5E9"/>
<feature type="region of interest" description="Disordered" evidence="1">
    <location>
        <begin position="1"/>
        <end position="20"/>
    </location>
</feature>
<comment type="caution">
    <text evidence="2">The sequence shown here is derived from an EMBL/GenBank/DDBJ whole genome shotgun (WGS) entry which is preliminary data.</text>
</comment>
<sequence length="405" mass="44543">MPRHKRPLPRKSNNITGPDVDSQAQALADLALAIVEHEDDDLQQQAGSEAELATEVRRALRRRHDEVLYGAVELARYSDPEACRLLRGRIEEEAATLRIRREDAPELEIDAFLVPIFVQSAGGLNAAEAFQDDAAYEALTASFKQAGLDSLDAKVALIRYAYDLDEIDGINYSTLHEMLREAAASLLDKKLAPAPLIEASMRGWTGEGFAPDEMAMQLRFLLGFSLKRADDPFYRVPDDEAGADAYFERRMERYQRWTADVEPLVARCLAFDPGRLTLNFLYQDLFYGAKEQGLSELAMLGTLSEVSRVLAEKQLEAQQVHAVVAPLEGVGQIVLRINLYAVDGGPPWATLEKPVDLSADLGSELDDLCEALVALGLEGVSVAEGFDADGHPQGAEPYAPDADEQ</sequence>
<dbReference type="RefSeq" id="WP_135188088.1">
    <property type="nucleotide sequence ID" value="NZ_SPUM01000011.1"/>
</dbReference>
<dbReference type="OrthoDB" id="8742807at2"/>
<evidence type="ECO:0000313" key="3">
    <source>
        <dbReference type="Proteomes" id="UP000297258"/>
    </source>
</evidence>
<organism evidence="2 3">
    <name type="scientific">Massilia horti</name>
    <dbReference type="NCBI Taxonomy" id="2562153"/>
    <lineage>
        <taxon>Bacteria</taxon>
        <taxon>Pseudomonadati</taxon>
        <taxon>Pseudomonadota</taxon>
        <taxon>Betaproteobacteria</taxon>
        <taxon>Burkholderiales</taxon>
        <taxon>Oxalobacteraceae</taxon>
        <taxon>Telluria group</taxon>
        <taxon>Massilia</taxon>
    </lineage>
</organism>
<gene>
    <name evidence="2" type="ORF">E4O92_02070</name>
</gene>
<evidence type="ECO:0000256" key="1">
    <source>
        <dbReference type="SAM" id="MobiDB-lite"/>
    </source>
</evidence>
<name>A0A4Y9T5E9_9BURK</name>
<dbReference type="EMBL" id="SPUM01000011">
    <property type="protein sequence ID" value="TFW35353.1"/>
    <property type="molecule type" value="Genomic_DNA"/>
</dbReference>
<protein>
    <recommendedName>
        <fullName evidence="4">DUF2863 family protein</fullName>
    </recommendedName>
</protein>